<evidence type="ECO:0000313" key="2">
    <source>
        <dbReference type="EMBL" id="RLP84029.1"/>
    </source>
</evidence>
<keyword evidence="3" id="KW-1185">Reference proteome</keyword>
<organism evidence="2 3">
    <name type="scientific">Mycetocola lacteus</name>
    <dbReference type="NCBI Taxonomy" id="76637"/>
    <lineage>
        <taxon>Bacteria</taxon>
        <taxon>Bacillati</taxon>
        <taxon>Actinomycetota</taxon>
        <taxon>Actinomycetes</taxon>
        <taxon>Micrococcales</taxon>
        <taxon>Microbacteriaceae</taxon>
        <taxon>Mycetocola</taxon>
    </lineage>
</organism>
<dbReference type="SUPFAM" id="SSF141571">
    <property type="entry name" value="Pentapeptide repeat-like"/>
    <property type="match status" value="1"/>
</dbReference>
<evidence type="ECO:0000313" key="3">
    <source>
        <dbReference type="Proteomes" id="UP000269438"/>
    </source>
</evidence>
<dbReference type="Proteomes" id="UP000269438">
    <property type="component" value="Unassembled WGS sequence"/>
</dbReference>
<name>A0A3L7AU36_9MICO</name>
<dbReference type="Gene3D" id="2.160.20.80">
    <property type="entry name" value="E3 ubiquitin-protein ligase SopA"/>
    <property type="match status" value="1"/>
</dbReference>
<protein>
    <submittedName>
        <fullName evidence="2">Pentapeptide repeat-containing protein</fullName>
    </submittedName>
</protein>
<dbReference type="EMBL" id="RCUY01000002">
    <property type="protein sequence ID" value="RLP84029.1"/>
    <property type="molecule type" value="Genomic_DNA"/>
</dbReference>
<proteinExistence type="predicted"/>
<accession>A0A3L7AU36</accession>
<dbReference type="OrthoDB" id="2579959at2"/>
<comment type="caution">
    <text evidence="2">The sequence shown here is derived from an EMBL/GenBank/DDBJ whole genome shotgun (WGS) entry which is preliminary data.</text>
</comment>
<dbReference type="AlphaFoldDB" id="A0A3L7AU36"/>
<feature type="compositionally biased region" description="Basic and acidic residues" evidence="1">
    <location>
        <begin position="7"/>
        <end position="18"/>
    </location>
</feature>
<reference evidence="2 3" key="1">
    <citation type="submission" date="2018-10" db="EMBL/GenBank/DDBJ databases">
        <authorList>
            <person name="Li J."/>
        </authorList>
    </citation>
    <scope>NUCLEOTIDE SEQUENCE [LARGE SCALE GENOMIC DNA]</scope>
    <source>
        <strain evidence="2 3">JCM 11654</strain>
    </source>
</reference>
<dbReference type="PANTHER" id="PTHR14136">
    <property type="entry name" value="BTB_POZ DOMAIN-CONTAINING PROTEIN KCTD9"/>
    <property type="match status" value="1"/>
</dbReference>
<dbReference type="PANTHER" id="PTHR14136:SF17">
    <property type="entry name" value="BTB_POZ DOMAIN-CONTAINING PROTEIN KCTD9"/>
    <property type="match status" value="1"/>
</dbReference>
<sequence length="250" mass="26982">MVQLRCGRGDSAPRDPRRSTRGLDSVAKSSPSKSGVLRAPEFDPAPLDHLESGLDTEVRAGERLDSLRFVDVDLSGAPLAGLDLTECEFLGVELDGADLRGFRAIDSRFERVNAPVLKVARSQFREVRIEGSRFGSAEAYDAGWEAVHFIGCKIGYLNLRSAIITNMAFTDCTIDELDLGGATVSRLAFPGTQVHTLDITGARLDNVDLRGLEPRVLNGIESLAGSVMTEEQFAWIAPLLATHLGVSLTA</sequence>
<feature type="region of interest" description="Disordered" evidence="1">
    <location>
        <begin position="1"/>
        <end position="43"/>
    </location>
</feature>
<dbReference type="Pfam" id="PF00805">
    <property type="entry name" value="Pentapeptide"/>
    <property type="match status" value="1"/>
</dbReference>
<evidence type="ECO:0000256" key="1">
    <source>
        <dbReference type="SAM" id="MobiDB-lite"/>
    </source>
</evidence>
<dbReference type="InterPro" id="IPR051082">
    <property type="entry name" value="Pentapeptide-BTB/POZ_domain"/>
</dbReference>
<gene>
    <name evidence="2" type="ORF">D9V34_04305</name>
</gene>
<dbReference type="InterPro" id="IPR001646">
    <property type="entry name" value="5peptide_repeat"/>
</dbReference>